<sequence>MPPARFDDRQVRWMPFGDMPHFLFSILHIDEPRGIADVLFRFSAGQQIVLHRHLAANHTFVIQGEHRLYEADGALREIRPAGTLTVSPASEVPHREGGGPDQDAIVLFSMRPEPGQKLYEILADDGTVIADITLDTLRAIRAA</sequence>
<evidence type="ECO:0000313" key="3">
    <source>
        <dbReference type="Proteomes" id="UP000026714"/>
    </source>
</evidence>
<dbReference type="eggNOG" id="COG1917">
    <property type="taxonomic scope" value="Bacteria"/>
</dbReference>
<organism evidence="2 3">
    <name type="scientific">Sphaerotilus natans subsp. natans DSM 6575</name>
    <dbReference type="NCBI Taxonomy" id="1286631"/>
    <lineage>
        <taxon>Bacteria</taxon>
        <taxon>Pseudomonadati</taxon>
        <taxon>Pseudomonadota</taxon>
        <taxon>Betaproteobacteria</taxon>
        <taxon>Burkholderiales</taxon>
        <taxon>Sphaerotilaceae</taxon>
        <taxon>Sphaerotilus</taxon>
    </lineage>
</organism>
<reference evidence="2 3" key="1">
    <citation type="journal article" date="2014" name="FEMS Microbiol. Ecol.">
        <title>Sphaerotilus natans encrusted with nanoball-shaped Fe(III) oxide minerals formed by nitrate-reducing mixotrophic Fe(II) oxidation.</title>
        <authorList>
            <person name="Park S."/>
            <person name="Kim D.H."/>
            <person name="Lee J.H."/>
            <person name="Hur H.G."/>
        </authorList>
    </citation>
    <scope>NUCLEOTIDE SEQUENCE [LARGE SCALE GENOMIC DNA]</scope>
    <source>
        <strain evidence="2 3">DSM 6575</strain>
    </source>
</reference>
<keyword evidence="3" id="KW-1185">Reference proteome</keyword>
<dbReference type="EMBL" id="AZRA01000075">
    <property type="protein sequence ID" value="KDB51542.1"/>
    <property type="molecule type" value="Genomic_DNA"/>
</dbReference>
<dbReference type="InterPro" id="IPR011051">
    <property type="entry name" value="RmlC_Cupin_sf"/>
</dbReference>
<dbReference type="STRING" id="34103.SAMN05421778_102150"/>
<dbReference type="SUPFAM" id="SSF51182">
    <property type="entry name" value="RmlC-like cupins"/>
    <property type="match status" value="1"/>
</dbReference>
<dbReference type="PATRIC" id="fig|1286631.3.peg.2796"/>
<comment type="caution">
    <text evidence="2">The sequence shown here is derived from an EMBL/GenBank/DDBJ whole genome shotgun (WGS) entry which is preliminary data.</text>
</comment>
<name>A0A059KJC4_9BURK</name>
<dbReference type="Gene3D" id="2.60.120.10">
    <property type="entry name" value="Jelly Rolls"/>
    <property type="match status" value="1"/>
</dbReference>
<protein>
    <recommendedName>
        <fullName evidence="1">ChrR-like cupin domain-containing protein</fullName>
    </recommendedName>
</protein>
<evidence type="ECO:0000313" key="2">
    <source>
        <dbReference type="EMBL" id="KDB51542.1"/>
    </source>
</evidence>
<dbReference type="RefSeq" id="WP_037483281.1">
    <property type="nucleotide sequence ID" value="NZ_AZRA01000075.1"/>
</dbReference>
<gene>
    <name evidence="2" type="ORF">X805_28610</name>
</gene>
<accession>A0A059KJC4</accession>
<dbReference type="InterPro" id="IPR025979">
    <property type="entry name" value="ChrR-like_cupin_dom"/>
</dbReference>
<dbReference type="Proteomes" id="UP000026714">
    <property type="component" value="Unassembled WGS sequence"/>
</dbReference>
<dbReference type="Pfam" id="PF12973">
    <property type="entry name" value="Cupin_7"/>
    <property type="match status" value="1"/>
</dbReference>
<dbReference type="AlphaFoldDB" id="A0A059KJC4"/>
<feature type="domain" description="ChrR-like cupin" evidence="1">
    <location>
        <begin position="7"/>
        <end position="90"/>
    </location>
</feature>
<dbReference type="InterPro" id="IPR014710">
    <property type="entry name" value="RmlC-like_jellyroll"/>
</dbReference>
<evidence type="ECO:0000259" key="1">
    <source>
        <dbReference type="Pfam" id="PF12973"/>
    </source>
</evidence>
<proteinExistence type="predicted"/>